<organism evidence="2 3">
    <name type="scientific">Phytophthora infestans</name>
    <name type="common">Potato late blight agent</name>
    <name type="synonym">Botrytis infestans</name>
    <dbReference type="NCBI Taxonomy" id="4787"/>
    <lineage>
        <taxon>Eukaryota</taxon>
        <taxon>Sar</taxon>
        <taxon>Stramenopiles</taxon>
        <taxon>Oomycota</taxon>
        <taxon>Peronosporomycetes</taxon>
        <taxon>Peronosporales</taxon>
        <taxon>Peronosporaceae</taxon>
        <taxon>Phytophthora</taxon>
    </lineage>
</organism>
<evidence type="ECO:0000256" key="1">
    <source>
        <dbReference type="SAM" id="MobiDB-lite"/>
    </source>
</evidence>
<evidence type="ECO:0000313" key="2">
    <source>
        <dbReference type="EMBL" id="KAF4148863.1"/>
    </source>
</evidence>
<name>A0A8S9V8E7_PHYIN</name>
<protein>
    <submittedName>
        <fullName evidence="2">Uncharacterized protein</fullName>
    </submittedName>
</protein>
<dbReference type="EMBL" id="JAACNO010000211">
    <property type="protein sequence ID" value="KAF4148863.1"/>
    <property type="molecule type" value="Genomic_DNA"/>
</dbReference>
<dbReference type="AlphaFoldDB" id="A0A8S9V8E7"/>
<comment type="caution">
    <text evidence="2">The sequence shown here is derived from an EMBL/GenBank/DDBJ whole genome shotgun (WGS) entry which is preliminary data.</text>
</comment>
<evidence type="ECO:0000313" key="3">
    <source>
        <dbReference type="Proteomes" id="UP000704712"/>
    </source>
</evidence>
<dbReference type="Proteomes" id="UP000704712">
    <property type="component" value="Unassembled WGS sequence"/>
</dbReference>
<feature type="region of interest" description="Disordered" evidence="1">
    <location>
        <begin position="23"/>
        <end position="49"/>
    </location>
</feature>
<sequence>METVSTEALPNASSDFLFIQTSSADAHETDNDNIEDADQLSYKKSTQRF</sequence>
<gene>
    <name evidence="2" type="ORF">GN958_ATG01937</name>
</gene>
<proteinExistence type="predicted"/>
<reference evidence="2" key="1">
    <citation type="submission" date="2020-03" db="EMBL/GenBank/DDBJ databases">
        <title>Hybrid Assembly of Korean Phytophthora infestans isolates.</title>
        <authorList>
            <person name="Prokchorchik M."/>
            <person name="Lee Y."/>
            <person name="Seo J."/>
            <person name="Cho J.-H."/>
            <person name="Park Y.-E."/>
            <person name="Jang D.-C."/>
            <person name="Im J.-S."/>
            <person name="Choi J.-G."/>
            <person name="Park H.-J."/>
            <person name="Lee G.-B."/>
            <person name="Lee Y.-G."/>
            <person name="Hong S.-Y."/>
            <person name="Cho K."/>
            <person name="Sohn K.H."/>
        </authorList>
    </citation>
    <scope>NUCLEOTIDE SEQUENCE</scope>
    <source>
        <strain evidence="2">KR_2_A2</strain>
    </source>
</reference>
<accession>A0A8S9V8E7</accession>